<evidence type="ECO:0000256" key="5">
    <source>
        <dbReference type="ARBA" id="ARBA00022679"/>
    </source>
</evidence>
<evidence type="ECO:0000256" key="11">
    <source>
        <dbReference type="PROSITE-ProRule" id="PRU00421"/>
    </source>
</evidence>
<feature type="transmembrane region" description="Helical" evidence="12">
    <location>
        <begin position="405"/>
        <end position="431"/>
    </location>
</feature>
<feature type="domain" description="PTS EIIC type-1" evidence="14">
    <location>
        <begin position="113"/>
        <end position="473"/>
    </location>
</feature>
<feature type="transmembrane region" description="Helical" evidence="12">
    <location>
        <begin position="437"/>
        <end position="457"/>
    </location>
</feature>
<dbReference type="eggNOG" id="COG1263">
    <property type="taxonomic scope" value="Bacteria"/>
</dbReference>
<dbReference type="Pfam" id="PF02378">
    <property type="entry name" value="PTS_EIIC"/>
    <property type="match status" value="1"/>
</dbReference>
<evidence type="ECO:0000256" key="12">
    <source>
        <dbReference type="SAM" id="Phobius"/>
    </source>
</evidence>
<dbReference type="PROSITE" id="PS51103">
    <property type="entry name" value="PTS_EIIC_TYPE_1"/>
    <property type="match status" value="1"/>
</dbReference>
<feature type="transmembrane region" description="Helical" evidence="12">
    <location>
        <begin position="151"/>
        <end position="171"/>
    </location>
</feature>
<dbReference type="PANTHER" id="PTHR30175:SF3">
    <property type="entry name" value="PTS SYSTEM N-ACETYLMURAMIC ACID-SPECIFIC EIIBC COMPONENT"/>
    <property type="match status" value="1"/>
</dbReference>
<reference evidence="15" key="1">
    <citation type="submission" date="2013-06" db="EMBL/GenBank/DDBJ databases">
        <authorList>
            <person name="Weinstock G."/>
            <person name="Sodergren E."/>
            <person name="Clifton S."/>
            <person name="Fulton L."/>
            <person name="Fulton B."/>
            <person name="Courtney L."/>
            <person name="Fronick C."/>
            <person name="Harrison M."/>
            <person name="Strong C."/>
            <person name="Farmer C."/>
            <person name="Delahaunty K."/>
            <person name="Markovic C."/>
            <person name="Hall O."/>
            <person name="Minx P."/>
            <person name="Tomlinson C."/>
            <person name="Mitreva M."/>
            <person name="Nelson J."/>
            <person name="Hou S."/>
            <person name="Wollam A."/>
            <person name="Pepin K.H."/>
            <person name="Johnson M."/>
            <person name="Bhonagiri V."/>
            <person name="Nash W.E."/>
            <person name="Warren W."/>
            <person name="Chinwalla A."/>
            <person name="Mardis E.R."/>
            <person name="Wilson R.K."/>
        </authorList>
    </citation>
    <scope>NUCLEOTIDE SEQUENCE [LARGE SCALE GENOMIC DNA]</scope>
    <source>
        <strain evidence="15">ATCC 49176</strain>
    </source>
</reference>
<evidence type="ECO:0000256" key="7">
    <source>
        <dbReference type="ARBA" id="ARBA00022692"/>
    </source>
</evidence>
<dbReference type="HOGENOM" id="CLU_012312_2_0_9"/>
<keyword evidence="6" id="KW-0598">Phosphotransferase system</keyword>
<keyword evidence="9 12" id="KW-1133">Transmembrane helix</keyword>
<dbReference type="PROSITE" id="PS51098">
    <property type="entry name" value="PTS_EIIB_TYPE_1"/>
    <property type="match status" value="1"/>
</dbReference>
<dbReference type="GO" id="GO:0016301">
    <property type="term" value="F:kinase activity"/>
    <property type="evidence" value="ECO:0007669"/>
    <property type="project" value="UniProtKB-KW"/>
</dbReference>
<feature type="transmembrane region" description="Helical" evidence="12">
    <location>
        <begin position="289"/>
        <end position="314"/>
    </location>
</feature>
<dbReference type="STRING" id="592010.GCWU000182_001766"/>
<evidence type="ECO:0000313" key="16">
    <source>
        <dbReference type="Proteomes" id="UP000019050"/>
    </source>
</evidence>
<evidence type="ECO:0000256" key="9">
    <source>
        <dbReference type="ARBA" id="ARBA00022989"/>
    </source>
</evidence>
<proteinExistence type="predicted"/>
<keyword evidence="7 12" id="KW-0812">Transmembrane</keyword>
<keyword evidence="10 12" id="KW-0472">Membrane</keyword>
<dbReference type="SUPFAM" id="SSF55604">
    <property type="entry name" value="Glucose permease domain IIB"/>
    <property type="match status" value="1"/>
</dbReference>
<keyword evidence="8" id="KW-0418">Kinase</keyword>
<dbReference type="InterPro" id="IPR050558">
    <property type="entry name" value="PTS_Sugar-Specific_Components"/>
</dbReference>
<dbReference type="GO" id="GO:0008982">
    <property type="term" value="F:protein-N(PI)-phosphohistidine-sugar phosphotransferase activity"/>
    <property type="evidence" value="ECO:0007669"/>
    <property type="project" value="InterPro"/>
</dbReference>
<dbReference type="eggNOG" id="COG1264">
    <property type="taxonomic scope" value="Bacteria"/>
</dbReference>
<feature type="transmembrane region" description="Helical" evidence="12">
    <location>
        <begin position="183"/>
        <end position="206"/>
    </location>
</feature>
<keyword evidence="3" id="KW-1003">Cell membrane</keyword>
<keyword evidence="16" id="KW-1185">Reference proteome</keyword>
<dbReference type="GO" id="GO:0005886">
    <property type="term" value="C:plasma membrane"/>
    <property type="evidence" value="ECO:0007669"/>
    <property type="project" value="UniProtKB-SubCell"/>
</dbReference>
<protein>
    <submittedName>
        <fullName evidence="15">N-acetylmuramic acid phosphotransfer permease</fullName>
    </submittedName>
</protein>
<dbReference type="InterPro" id="IPR018113">
    <property type="entry name" value="PTrfase_EIIB_Cys"/>
</dbReference>
<dbReference type="InterPro" id="IPR013013">
    <property type="entry name" value="PTS_EIIC_1"/>
</dbReference>
<organism evidence="15 16">
    <name type="scientific">Abiotrophia defectiva ATCC 49176</name>
    <dbReference type="NCBI Taxonomy" id="592010"/>
    <lineage>
        <taxon>Bacteria</taxon>
        <taxon>Bacillati</taxon>
        <taxon>Bacillota</taxon>
        <taxon>Bacilli</taxon>
        <taxon>Lactobacillales</taxon>
        <taxon>Aerococcaceae</taxon>
        <taxon>Abiotrophia</taxon>
    </lineage>
</organism>
<dbReference type="AlphaFoldDB" id="W1Q1G5"/>
<sequence length="473" mass="50063">MNELASRILSLVGGKDNVLANATCMTRLRLTLRDLSLVDQEALRQVEGVMGLVVQDQVQVILGPGKVNQVGSAFAQLTGLSLGYEELAADQVAKANKAQQKAKYDKPLQRFLQRIANIFIPLLPGIIAAGMINGIANVINVSNQNAWAGEWWFQAIRTMGWALFAFLPIYVGMNAAKEFKGSAVLGGMAGALSVVVPSMPLLAKVADAPILLPITNKAFSPGAGGLLAALFMGIFFAYLERAIRRIMPDLLDTFFTPLLTVVVGVLVSVIVIQPLAALVTDGIYTSLDYFYTQLGALGGFILSVGFLPLVSVGLHQALTPIHTMLNNPEGPTAGVNYLLPILMMAGGGQVGAGLALYLKSRNKRLRQLTRDSLPVGILGIGEPMMYAVTLPLGKPFITACLGSGLGGVLAVLFHLGAVSQGVSGLFGLLIMVPGTQISYVIAMLGAYLGGFVLTWFFGVDEARIAQVYGGDSQ</sequence>
<evidence type="ECO:0000256" key="10">
    <source>
        <dbReference type="ARBA" id="ARBA00023136"/>
    </source>
</evidence>
<evidence type="ECO:0000256" key="1">
    <source>
        <dbReference type="ARBA" id="ARBA00004651"/>
    </source>
</evidence>
<feature type="transmembrane region" description="Helical" evidence="12">
    <location>
        <begin position="251"/>
        <end position="277"/>
    </location>
</feature>
<feature type="domain" description="PTS EIIB type-1" evidence="13">
    <location>
        <begin position="2"/>
        <end position="84"/>
    </location>
</feature>
<keyword evidence="4" id="KW-0762">Sugar transport</keyword>
<feature type="transmembrane region" description="Helical" evidence="12">
    <location>
        <begin position="115"/>
        <end position="139"/>
    </location>
</feature>
<evidence type="ECO:0000256" key="3">
    <source>
        <dbReference type="ARBA" id="ARBA00022475"/>
    </source>
</evidence>
<dbReference type="RefSeq" id="WP_023392383.1">
    <property type="nucleotide sequence ID" value="NZ_KI535341.1"/>
</dbReference>
<dbReference type="InterPro" id="IPR003352">
    <property type="entry name" value="PTS_EIIC"/>
</dbReference>
<dbReference type="Pfam" id="PF00367">
    <property type="entry name" value="PTS_EIIB"/>
    <property type="match status" value="1"/>
</dbReference>
<name>W1Q1G5_ABIDE</name>
<dbReference type="Proteomes" id="UP000019050">
    <property type="component" value="Unassembled WGS sequence"/>
</dbReference>
<evidence type="ECO:0000259" key="13">
    <source>
        <dbReference type="PROSITE" id="PS51098"/>
    </source>
</evidence>
<keyword evidence="2" id="KW-0813">Transport</keyword>
<evidence type="ECO:0000256" key="4">
    <source>
        <dbReference type="ARBA" id="ARBA00022597"/>
    </source>
</evidence>
<dbReference type="PROSITE" id="PS01035">
    <property type="entry name" value="PTS_EIIB_TYPE_1_CYS"/>
    <property type="match status" value="1"/>
</dbReference>
<evidence type="ECO:0000256" key="2">
    <source>
        <dbReference type="ARBA" id="ARBA00022448"/>
    </source>
</evidence>
<evidence type="ECO:0000259" key="14">
    <source>
        <dbReference type="PROSITE" id="PS51103"/>
    </source>
</evidence>
<comment type="caution">
    <text evidence="15">The sequence shown here is derived from an EMBL/GenBank/DDBJ whole genome shotgun (WGS) entry which is preliminary data.</text>
</comment>
<gene>
    <name evidence="15" type="ORF">GCWU000182_001766</name>
</gene>
<evidence type="ECO:0000313" key="15">
    <source>
        <dbReference type="EMBL" id="ESK64833.1"/>
    </source>
</evidence>
<dbReference type="InterPro" id="IPR036878">
    <property type="entry name" value="Glu_permease_IIB"/>
</dbReference>
<dbReference type="InterPro" id="IPR001996">
    <property type="entry name" value="PTS_IIB_1"/>
</dbReference>
<dbReference type="OrthoDB" id="9769191at2"/>
<keyword evidence="5" id="KW-0808">Transferase</keyword>
<accession>W1Q1G5</accession>
<feature type="transmembrane region" description="Helical" evidence="12">
    <location>
        <begin position="335"/>
        <end position="358"/>
    </location>
</feature>
<dbReference type="GeneID" id="84817407"/>
<comment type="subcellular location">
    <subcellularLocation>
        <location evidence="1">Cell membrane</location>
        <topology evidence="1">Multi-pass membrane protein</topology>
    </subcellularLocation>
</comment>
<evidence type="ECO:0000256" key="6">
    <source>
        <dbReference type="ARBA" id="ARBA00022683"/>
    </source>
</evidence>
<feature type="transmembrane region" description="Helical" evidence="12">
    <location>
        <begin position="218"/>
        <end position="239"/>
    </location>
</feature>
<dbReference type="GO" id="GO:0009401">
    <property type="term" value="P:phosphoenolpyruvate-dependent sugar phosphotransferase system"/>
    <property type="evidence" value="ECO:0007669"/>
    <property type="project" value="UniProtKB-KW"/>
</dbReference>
<feature type="active site" description="Phosphocysteine intermediate; for EIIB activity" evidence="11">
    <location>
        <position position="24"/>
    </location>
</feature>
<evidence type="ECO:0000256" key="8">
    <source>
        <dbReference type="ARBA" id="ARBA00022777"/>
    </source>
</evidence>
<dbReference type="PANTHER" id="PTHR30175">
    <property type="entry name" value="PHOSPHOTRANSFERASE SYSTEM TRANSPORT PROTEIN"/>
    <property type="match status" value="1"/>
</dbReference>
<dbReference type="Gene3D" id="3.30.1360.60">
    <property type="entry name" value="Glucose permease domain IIB"/>
    <property type="match status" value="1"/>
</dbReference>
<dbReference type="GO" id="GO:0090588">
    <property type="term" value="F:protein-phosphocysteine-N-acetylmuramate phosphotransferase system transporter activity"/>
    <property type="evidence" value="ECO:0007669"/>
    <property type="project" value="TreeGrafter"/>
</dbReference>
<dbReference type="CDD" id="cd00212">
    <property type="entry name" value="PTS_IIB_glc"/>
    <property type="match status" value="1"/>
</dbReference>
<dbReference type="EMBL" id="ACIN03000016">
    <property type="protein sequence ID" value="ESK64833.1"/>
    <property type="molecule type" value="Genomic_DNA"/>
</dbReference>